<dbReference type="Proteomes" id="UP001217476">
    <property type="component" value="Chromosome"/>
</dbReference>
<dbReference type="SUPFAM" id="SSF54786">
    <property type="entry name" value="YcfA/nrd intein domain"/>
    <property type="match status" value="1"/>
</dbReference>
<evidence type="ECO:0000256" key="5">
    <source>
        <dbReference type="ARBA" id="ARBA00022801"/>
    </source>
</evidence>
<name>A0AAJ6AZR8_9HYPH</name>
<dbReference type="GO" id="GO:0004519">
    <property type="term" value="F:endonuclease activity"/>
    <property type="evidence" value="ECO:0007669"/>
    <property type="project" value="UniProtKB-KW"/>
</dbReference>
<evidence type="ECO:0000256" key="7">
    <source>
        <dbReference type="ARBA" id="ARBA00023016"/>
    </source>
</evidence>
<dbReference type="EMBL" id="CP119312">
    <property type="protein sequence ID" value="WEK02768.1"/>
    <property type="molecule type" value="Genomic_DNA"/>
</dbReference>
<sequence length="64" mass="7063">MVDGYYASVVKILKANGFRYLVNAKGSHEKWTNAKGKVVSVPRNLMSRHTANSILRDAGTSIKL</sequence>
<dbReference type="Pfam" id="PF07927">
    <property type="entry name" value="HicA_toxin"/>
    <property type="match status" value="1"/>
</dbReference>
<keyword evidence="5" id="KW-0378">Hydrolase</keyword>
<evidence type="ECO:0000256" key="4">
    <source>
        <dbReference type="ARBA" id="ARBA00022759"/>
    </source>
</evidence>
<protein>
    <submittedName>
        <fullName evidence="8">Type II toxin-antitoxin system HicA family toxin</fullName>
    </submittedName>
</protein>
<keyword evidence="2" id="KW-1277">Toxin-antitoxin system</keyword>
<dbReference type="GO" id="GO:0003729">
    <property type="term" value="F:mRNA binding"/>
    <property type="evidence" value="ECO:0007669"/>
    <property type="project" value="InterPro"/>
</dbReference>
<dbReference type="AlphaFoldDB" id="A0AAJ6AZR8"/>
<keyword evidence="3" id="KW-0540">Nuclease</keyword>
<dbReference type="InterPro" id="IPR012933">
    <property type="entry name" value="HicA_mRNA_interferase"/>
</dbReference>
<dbReference type="GO" id="GO:0016787">
    <property type="term" value="F:hydrolase activity"/>
    <property type="evidence" value="ECO:0007669"/>
    <property type="project" value="UniProtKB-KW"/>
</dbReference>
<evidence type="ECO:0000256" key="1">
    <source>
        <dbReference type="ARBA" id="ARBA00006620"/>
    </source>
</evidence>
<evidence type="ECO:0000313" key="8">
    <source>
        <dbReference type="EMBL" id="WEK02768.1"/>
    </source>
</evidence>
<proteinExistence type="inferred from homology"/>
<evidence type="ECO:0000256" key="2">
    <source>
        <dbReference type="ARBA" id="ARBA00022649"/>
    </source>
</evidence>
<evidence type="ECO:0000256" key="6">
    <source>
        <dbReference type="ARBA" id="ARBA00022884"/>
    </source>
</evidence>
<keyword evidence="4" id="KW-0255">Endonuclease</keyword>
<organism evidence="8 9">
    <name type="scientific">Candidatus Devosia phytovorans</name>
    <dbReference type="NCBI Taxonomy" id="3121372"/>
    <lineage>
        <taxon>Bacteria</taxon>
        <taxon>Pseudomonadati</taxon>
        <taxon>Pseudomonadota</taxon>
        <taxon>Alphaproteobacteria</taxon>
        <taxon>Hyphomicrobiales</taxon>
        <taxon>Devosiaceae</taxon>
        <taxon>Devosia</taxon>
    </lineage>
</organism>
<evidence type="ECO:0000256" key="3">
    <source>
        <dbReference type="ARBA" id="ARBA00022722"/>
    </source>
</evidence>
<reference evidence="8" key="1">
    <citation type="submission" date="2023-03" db="EMBL/GenBank/DDBJ databases">
        <title>Andean soil-derived lignocellulolytic bacterial consortium as a source of novel taxa and putative plastic-active enzymes.</title>
        <authorList>
            <person name="Diaz-Garcia L."/>
            <person name="Chuvochina M."/>
            <person name="Feuerriegel G."/>
            <person name="Bunk B."/>
            <person name="Sproer C."/>
            <person name="Streit W.R."/>
            <person name="Rodriguez L.M."/>
            <person name="Overmann J."/>
            <person name="Jimenez D.J."/>
        </authorList>
    </citation>
    <scope>NUCLEOTIDE SEQUENCE</scope>
    <source>
        <strain evidence="8">MAG 4196</strain>
    </source>
</reference>
<dbReference type="Gene3D" id="3.30.920.30">
    <property type="entry name" value="Hypothetical protein"/>
    <property type="match status" value="1"/>
</dbReference>
<gene>
    <name evidence="8" type="ORF">P0Y65_11165</name>
</gene>
<keyword evidence="6" id="KW-0694">RNA-binding</keyword>
<dbReference type="InterPro" id="IPR038570">
    <property type="entry name" value="HicA_sf"/>
</dbReference>
<evidence type="ECO:0000313" key="9">
    <source>
        <dbReference type="Proteomes" id="UP001217476"/>
    </source>
</evidence>
<keyword evidence="7" id="KW-0346">Stress response</keyword>
<accession>A0AAJ6AZR8</accession>
<comment type="similarity">
    <text evidence="1">Belongs to the HicA mRNA interferase family.</text>
</comment>